<protein>
    <submittedName>
        <fullName evidence="1">Uncharacterized protein</fullName>
    </submittedName>
</protein>
<name>A0A8S9R5B5_BRACR</name>
<sequence length="137" mass="14561">MVPLVLLHPFAYNLPKPAHNRPTAPLTVSSIENQLPGLCPSPGSILAAHGPIVSHELPARPGNRSAPATLVRTGTLRQAEMSWPPAVPSSSELTKSKLSLSCLTSLTINLDHDTLVSRSHDLTGASPRTMVRPDDPI</sequence>
<organism evidence="1 2">
    <name type="scientific">Brassica cretica</name>
    <name type="common">Mustard</name>
    <dbReference type="NCBI Taxonomy" id="69181"/>
    <lineage>
        <taxon>Eukaryota</taxon>
        <taxon>Viridiplantae</taxon>
        <taxon>Streptophyta</taxon>
        <taxon>Embryophyta</taxon>
        <taxon>Tracheophyta</taxon>
        <taxon>Spermatophyta</taxon>
        <taxon>Magnoliopsida</taxon>
        <taxon>eudicotyledons</taxon>
        <taxon>Gunneridae</taxon>
        <taxon>Pentapetalae</taxon>
        <taxon>rosids</taxon>
        <taxon>malvids</taxon>
        <taxon>Brassicales</taxon>
        <taxon>Brassicaceae</taxon>
        <taxon>Brassiceae</taxon>
        <taxon>Brassica</taxon>
    </lineage>
</organism>
<dbReference type="AlphaFoldDB" id="A0A8S9R5B5"/>
<comment type="caution">
    <text evidence="1">The sequence shown here is derived from an EMBL/GenBank/DDBJ whole genome shotgun (WGS) entry which is preliminary data.</text>
</comment>
<dbReference type="Proteomes" id="UP000712600">
    <property type="component" value="Unassembled WGS sequence"/>
</dbReference>
<gene>
    <name evidence="1" type="ORF">F2Q69_00016353</name>
</gene>
<accession>A0A8S9R5B5</accession>
<evidence type="ECO:0000313" key="2">
    <source>
        <dbReference type="Proteomes" id="UP000712600"/>
    </source>
</evidence>
<reference evidence="1" key="1">
    <citation type="submission" date="2019-12" db="EMBL/GenBank/DDBJ databases">
        <title>Genome sequencing and annotation of Brassica cretica.</title>
        <authorList>
            <person name="Studholme D.J."/>
            <person name="Sarris P."/>
        </authorList>
    </citation>
    <scope>NUCLEOTIDE SEQUENCE</scope>
    <source>
        <strain evidence="1">PFS-109/04</strain>
        <tissue evidence="1">Leaf</tissue>
    </source>
</reference>
<proteinExistence type="predicted"/>
<dbReference type="EMBL" id="QGKX02000996">
    <property type="protein sequence ID" value="KAF3558629.1"/>
    <property type="molecule type" value="Genomic_DNA"/>
</dbReference>
<evidence type="ECO:0000313" key="1">
    <source>
        <dbReference type="EMBL" id="KAF3558629.1"/>
    </source>
</evidence>